<keyword evidence="1" id="KW-0732">Signal</keyword>
<feature type="signal peptide" evidence="1">
    <location>
        <begin position="1"/>
        <end position="28"/>
    </location>
</feature>
<keyword evidence="3" id="KW-1185">Reference proteome</keyword>
<dbReference type="PATRIC" id="fig|146537.3.peg.928"/>
<evidence type="ECO:0000256" key="1">
    <source>
        <dbReference type="SAM" id="SignalP"/>
    </source>
</evidence>
<organism evidence="2 3">
    <name type="scientific">Streptomyces azureus</name>
    <dbReference type="NCBI Taxonomy" id="146537"/>
    <lineage>
        <taxon>Bacteria</taxon>
        <taxon>Bacillati</taxon>
        <taxon>Actinomycetota</taxon>
        <taxon>Actinomycetes</taxon>
        <taxon>Kitasatosporales</taxon>
        <taxon>Streptomycetaceae</taxon>
        <taxon>Streptomyces</taxon>
    </lineage>
</organism>
<gene>
    <name evidence="2" type="ORF">SAZU_0883</name>
</gene>
<feature type="chain" id="PRO_5005513975" evidence="1">
    <location>
        <begin position="29"/>
        <end position="124"/>
    </location>
</feature>
<evidence type="ECO:0000313" key="3">
    <source>
        <dbReference type="Proteomes" id="UP000053859"/>
    </source>
</evidence>
<dbReference type="EMBL" id="DF968203">
    <property type="protein sequence ID" value="GAP46148.1"/>
    <property type="molecule type" value="Genomic_DNA"/>
</dbReference>
<dbReference type="OrthoDB" id="4241101at2"/>
<proteinExistence type="predicted"/>
<reference evidence="2" key="1">
    <citation type="journal article" date="2015" name="Genome Announc.">
        <title>Draft Genome Sequence of Thiostrepton-Producing Streptomyces azureus ATCC 14921.</title>
        <authorList>
            <person name="Sakihara K."/>
            <person name="Maeda J."/>
            <person name="Tashiro K."/>
            <person name="Fujino Y."/>
            <person name="Kuhara S."/>
            <person name="Ohshima T."/>
            <person name="Ogata S."/>
            <person name="Doi K."/>
        </authorList>
    </citation>
    <scope>NUCLEOTIDE SEQUENCE [LARGE SCALE GENOMIC DNA]</scope>
    <source>
        <strain evidence="2">ATCC14921</strain>
    </source>
</reference>
<dbReference type="AlphaFoldDB" id="A0A0K8PEH3"/>
<accession>A0A0K8PEH3</accession>
<sequence>MRTKLGSVLAATVLATGLGVAMAPSASAADNCWADGDGIRSWCRNVSGAPVYGYIGNNHIYPDPTKVVGYMYSNPSWFYCKLDGQAWVGGPHPTRWLLTVADNGKLGYMKDTAIYSETDPVRNC</sequence>
<protein>
    <submittedName>
        <fullName evidence="2">Putative secreted protein</fullName>
    </submittedName>
</protein>
<evidence type="ECO:0000313" key="2">
    <source>
        <dbReference type="EMBL" id="GAP46148.1"/>
    </source>
</evidence>
<dbReference type="RefSeq" id="WP_059415055.1">
    <property type="nucleotide sequence ID" value="NZ_DF968203.1"/>
</dbReference>
<name>A0A0K8PEH3_STRAJ</name>
<dbReference type="Proteomes" id="UP000053859">
    <property type="component" value="Unassembled WGS sequence"/>
</dbReference>